<keyword evidence="1" id="KW-0175">Coiled coil</keyword>
<accession>A0A9N9RQ12</accession>
<evidence type="ECO:0000313" key="5">
    <source>
        <dbReference type="Proteomes" id="UP001153620"/>
    </source>
</evidence>
<sequence>MNSRIYFLIFIAFIASAVSASPAYSKLTINGNRLRQYSPIEHPFAYEKVNELTNCEEKKKEVENDVKYSSQKFSRSIGDPYYSQDMNCDDQNNCNHQENGNDQQQRRNEYSDSNASRKTSNIALKAAQEAKAAEEAQEMAGKEASKQAKFQLAEKAIQAAKAAQAALSAKKMILEELERELREAEIVVQDLSSSIQQSESNANAALRAYQQAQALLKMLSELIQVAQSTVGYAEQAAQGSQQELNEKTQLLEAAKNRVEKLIREMKAAKVDYTNTKKEAYKASMAAKEARQNASRVRRHQMSAAGSEQ</sequence>
<dbReference type="InterPro" id="IPR007999">
    <property type="entry name" value="DUF745"/>
</dbReference>
<evidence type="ECO:0000256" key="3">
    <source>
        <dbReference type="SAM" id="SignalP"/>
    </source>
</evidence>
<feature type="region of interest" description="Disordered" evidence="2">
    <location>
        <begin position="81"/>
        <end position="118"/>
    </location>
</feature>
<keyword evidence="5" id="KW-1185">Reference proteome</keyword>
<protein>
    <submittedName>
        <fullName evidence="4">Uncharacterized protein</fullName>
    </submittedName>
</protein>
<reference evidence="4" key="1">
    <citation type="submission" date="2022-01" db="EMBL/GenBank/DDBJ databases">
        <authorList>
            <person name="King R."/>
        </authorList>
    </citation>
    <scope>NUCLEOTIDE SEQUENCE</scope>
</reference>
<feature type="chain" id="PRO_5040384902" evidence="3">
    <location>
        <begin position="21"/>
        <end position="308"/>
    </location>
</feature>
<reference evidence="4" key="2">
    <citation type="submission" date="2022-10" db="EMBL/GenBank/DDBJ databases">
        <authorList>
            <consortium name="ENA_rothamsted_submissions"/>
            <consortium name="culmorum"/>
            <person name="King R."/>
        </authorList>
    </citation>
    <scope>NUCLEOTIDE SEQUENCE</scope>
</reference>
<feature type="region of interest" description="Disordered" evidence="2">
    <location>
        <begin position="283"/>
        <end position="308"/>
    </location>
</feature>
<dbReference type="PANTHER" id="PTHR37161">
    <property type="entry name" value="HDC10475"/>
    <property type="match status" value="1"/>
</dbReference>
<evidence type="ECO:0000313" key="4">
    <source>
        <dbReference type="EMBL" id="CAG9802656.1"/>
    </source>
</evidence>
<dbReference type="AlphaFoldDB" id="A0A9N9RQ12"/>
<feature type="coiled-coil region" evidence="1">
    <location>
        <begin position="160"/>
        <end position="278"/>
    </location>
</feature>
<dbReference type="Pfam" id="PF05335">
    <property type="entry name" value="DUF745"/>
    <property type="match status" value="1"/>
</dbReference>
<feature type="compositionally biased region" description="Low complexity" evidence="2">
    <location>
        <begin position="84"/>
        <end position="98"/>
    </location>
</feature>
<gene>
    <name evidence="4" type="ORF">CHIRRI_LOCUS5562</name>
</gene>
<evidence type="ECO:0000256" key="2">
    <source>
        <dbReference type="SAM" id="MobiDB-lite"/>
    </source>
</evidence>
<dbReference type="PANTHER" id="PTHR37161:SF2">
    <property type="entry name" value="AT11648P-RELATED"/>
    <property type="match status" value="1"/>
</dbReference>
<feature type="signal peptide" evidence="3">
    <location>
        <begin position="1"/>
        <end position="20"/>
    </location>
</feature>
<organism evidence="4 5">
    <name type="scientific">Chironomus riparius</name>
    <dbReference type="NCBI Taxonomy" id="315576"/>
    <lineage>
        <taxon>Eukaryota</taxon>
        <taxon>Metazoa</taxon>
        <taxon>Ecdysozoa</taxon>
        <taxon>Arthropoda</taxon>
        <taxon>Hexapoda</taxon>
        <taxon>Insecta</taxon>
        <taxon>Pterygota</taxon>
        <taxon>Neoptera</taxon>
        <taxon>Endopterygota</taxon>
        <taxon>Diptera</taxon>
        <taxon>Nematocera</taxon>
        <taxon>Chironomoidea</taxon>
        <taxon>Chironomidae</taxon>
        <taxon>Chironominae</taxon>
        <taxon>Chironomus</taxon>
    </lineage>
</organism>
<dbReference type="Proteomes" id="UP001153620">
    <property type="component" value="Chromosome 2"/>
</dbReference>
<keyword evidence="3" id="KW-0732">Signal</keyword>
<dbReference type="EMBL" id="OU895878">
    <property type="protein sequence ID" value="CAG9802656.1"/>
    <property type="molecule type" value="Genomic_DNA"/>
</dbReference>
<proteinExistence type="predicted"/>
<dbReference type="OrthoDB" id="7868124at2759"/>
<evidence type="ECO:0000256" key="1">
    <source>
        <dbReference type="SAM" id="Coils"/>
    </source>
</evidence>
<name>A0A9N9RQ12_9DIPT</name>